<comment type="subcellular location">
    <subcellularLocation>
        <location evidence="2">Chromosome</location>
        <location evidence="2">Centromere</location>
    </subcellularLocation>
    <subcellularLocation>
        <location evidence="1">Nucleus</location>
    </subcellularLocation>
</comment>
<dbReference type="GO" id="GO:0000070">
    <property type="term" value="P:mitotic sister chromatid segregation"/>
    <property type="evidence" value="ECO:0007669"/>
    <property type="project" value="TreeGrafter"/>
</dbReference>
<feature type="compositionally biased region" description="Low complexity" evidence="10">
    <location>
        <begin position="358"/>
        <end position="368"/>
    </location>
</feature>
<feature type="compositionally biased region" description="Low complexity" evidence="10">
    <location>
        <begin position="108"/>
        <end position="118"/>
    </location>
</feature>
<dbReference type="GO" id="GO:0000775">
    <property type="term" value="C:chromosome, centromeric region"/>
    <property type="evidence" value="ECO:0007669"/>
    <property type="project" value="UniProtKB-SubCell"/>
</dbReference>
<dbReference type="EMBL" id="QZBN01000150">
    <property type="protein sequence ID" value="THZ50435.1"/>
    <property type="molecule type" value="Genomic_DNA"/>
</dbReference>
<keyword evidence="9" id="KW-0137">Centromere</keyword>
<dbReference type="Proteomes" id="UP000310121">
    <property type="component" value="Unassembled WGS sequence"/>
</dbReference>
<feature type="compositionally biased region" description="Low complexity" evidence="10">
    <location>
        <begin position="198"/>
        <end position="207"/>
    </location>
</feature>
<accession>A0A4S9VGE4</accession>
<keyword evidence="7" id="KW-0539">Nucleus</keyword>
<dbReference type="GO" id="GO:0051233">
    <property type="term" value="C:spindle midzone"/>
    <property type="evidence" value="ECO:0007669"/>
    <property type="project" value="TreeGrafter"/>
</dbReference>
<feature type="compositionally biased region" description="Polar residues" evidence="10">
    <location>
        <begin position="239"/>
        <end position="259"/>
    </location>
</feature>
<dbReference type="PANTHER" id="PTHR16040">
    <property type="entry name" value="AUSTRALIN, ISOFORM A-RELATED"/>
    <property type="match status" value="1"/>
</dbReference>
<evidence type="ECO:0000313" key="13">
    <source>
        <dbReference type="Proteomes" id="UP000310121"/>
    </source>
</evidence>
<sequence length="382" mass="41132">MEAQQTPKRSNMTTLVTTPDATMVAERTAHITEAQKQALMDNLQLESVSRTPKTTRVSSNKTLVADRARKLRAQYALQAQGLRTRLEMRINRIPRHLRKMNMEDLLQKHQQAQNKTQQRLPSPAKTKSLKRKSEEVTMADKENTQPASAALANPKKRSKPSPGPTGIPTSPNLARSKRPQPLNSTVLSPKSPNSRTLPRSPLKSPTTKSPPPLPRPRGAAALQATQPTKKGTMKRPATAPTTTTLDSVASAPQPNTSTRRALRASNASAESTSSEKTTIVNKSPAKYNPPSRPHTAMALAPTSKKLPVPSSPAKYNSIKEKPLPVPAPAPTPITGTVKKGTFKSAMASLTGSKRGKKTTAAAAFSTNSTPPPAGRVLRKRAP</sequence>
<reference evidence="12 13" key="1">
    <citation type="submission" date="2018-10" db="EMBL/GenBank/DDBJ databases">
        <title>Fifty Aureobasidium pullulans genomes reveal a recombining polyextremotolerant generalist.</title>
        <authorList>
            <person name="Gostincar C."/>
            <person name="Turk M."/>
            <person name="Zajc J."/>
            <person name="Gunde-Cimerman N."/>
        </authorList>
    </citation>
    <scope>NUCLEOTIDE SEQUENCE [LARGE SCALE GENOMIC DNA]</scope>
    <source>
        <strain evidence="12 13">EXF-3844</strain>
    </source>
</reference>
<evidence type="ECO:0000256" key="10">
    <source>
        <dbReference type="SAM" id="MobiDB-lite"/>
    </source>
</evidence>
<evidence type="ECO:0000256" key="7">
    <source>
        <dbReference type="ARBA" id="ARBA00023242"/>
    </source>
</evidence>
<feature type="compositionally biased region" description="Basic and acidic residues" evidence="10">
    <location>
        <begin position="131"/>
        <end position="143"/>
    </location>
</feature>
<evidence type="ECO:0000256" key="3">
    <source>
        <dbReference type="ARBA" id="ARBA00009914"/>
    </source>
</evidence>
<evidence type="ECO:0000256" key="2">
    <source>
        <dbReference type="ARBA" id="ARBA00004584"/>
    </source>
</evidence>
<proteinExistence type="inferred from homology"/>
<dbReference type="InterPro" id="IPR018851">
    <property type="entry name" value="Borealin_N"/>
</dbReference>
<evidence type="ECO:0000259" key="11">
    <source>
        <dbReference type="Pfam" id="PF10444"/>
    </source>
</evidence>
<dbReference type="GO" id="GO:0032133">
    <property type="term" value="C:chromosome passenger complex"/>
    <property type="evidence" value="ECO:0007669"/>
    <property type="project" value="TreeGrafter"/>
</dbReference>
<feature type="compositionally biased region" description="Polar residues" evidence="10">
    <location>
        <begin position="181"/>
        <end position="197"/>
    </location>
</feature>
<comment type="similarity">
    <text evidence="3">Belongs to the borealin family.</text>
</comment>
<gene>
    <name evidence="12" type="ORF">D6C90_02598</name>
</gene>
<dbReference type="Pfam" id="PF10444">
    <property type="entry name" value="Nbl1_Borealin_N"/>
    <property type="match status" value="1"/>
</dbReference>
<evidence type="ECO:0000256" key="1">
    <source>
        <dbReference type="ARBA" id="ARBA00004123"/>
    </source>
</evidence>
<evidence type="ECO:0000256" key="8">
    <source>
        <dbReference type="ARBA" id="ARBA00023306"/>
    </source>
</evidence>
<keyword evidence="6" id="KW-0498">Mitosis</keyword>
<keyword evidence="5" id="KW-0132">Cell division</keyword>
<feature type="domain" description="Borealin N-terminal" evidence="11">
    <location>
        <begin position="35"/>
        <end position="108"/>
    </location>
</feature>
<dbReference type="AlphaFoldDB" id="A0A4S9VGE4"/>
<dbReference type="GO" id="GO:0005634">
    <property type="term" value="C:nucleus"/>
    <property type="evidence" value="ECO:0007669"/>
    <property type="project" value="UniProtKB-SubCell"/>
</dbReference>
<protein>
    <recommendedName>
        <fullName evidence="11">Borealin N-terminal domain-containing protein</fullName>
    </recommendedName>
</protein>
<dbReference type="PANTHER" id="PTHR16040:SF7">
    <property type="entry name" value="AUSTRALIN, ISOFORM A-RELATED"/>
    <property type="match status" value="1"/>
</dbReference>
<evidence type="ECO:0000313" key="12">
    <source>
        <dbReference type="EMBL" id="THZ50435.1"/>
    </source>
</evidence>
<evidence type="ECO:0000256" key="6">
    <source>
        <dbReference type="ARBA" id="ARBA00022776"/>
    </source>
</evidence>
<feature type="region of interest" description="Disordered" evidence="10">
    <location>
        <begin position="108"/>
        <end position="382"/>
    </location>
</feature>
<keyword evidence="4" id="KW-0158">Chromosome</keyword>
<feature type="compositionally biased region" description="Low complexity" evidence="10">
    <location>
        <begin position="264"/>
        <end position="278"/>
    </location>
</feature>
<evidence type="ECO:0000256" key="5">
    <source>
        <dbReference type="ARBA" id="ARBA00022618"/>
    </source>
</evidence>
<comment type="caution">
    <text evidence="12">The sequence shown here is derived from an EMBL/GenBank/DDBJ whole genome shotgun (WGS) entry which is preliminary data.</text>
</comment>
<keyword evidence="8" id="KW-0131">Cell cycle</keyword>
<dbReference type="GO" id="GO:0051301">
    <property type="term" value="P:cell division"/>
    <property type="evidence" value="ECO:0007669"/>
    <property type="project" value="UniProtKB-KW"/>
</dbReference>
<evidence type="ECO:0000256" key="4">
    <source>
        <dbReference type="ARBA" id="ARBA00022454"/>
    </source>
</evidence>
<organism evidence="12 13">
    <name type="scientific">Aureobasidium pullulans</name>
    <name type="common">Black yeast</name>
    <name type="synonym">Pullularia pullulans</name>
    <dbReference type="NCBI Taxonomy" id="5580"/>
    <lineage>
        <taxon>Eukaryota</taxon>
        <taxon>Fungi</taxon>
        <taxon>Dikarya</taxon>
        <taxon>Ascomycota</taxon>
        <taxon>Pezizomycotina</taxon>
        <taxon>Dothideomycetes</taxon>
        <taxon>Dothideomycetidae</taxon>
        <taxon>Dothideales</taxon>
        <taxon>Saccotheciaceae</taxon>
        <taxon>Aureobasidium</taxon>
    </lineage>
</organism>
<evidence type="ECO:0000256" key="9">
    <source>
        <dbReference type="ARBA" id="ARBA00023328"/>
    </source>
</evidence>
<name>A0A4S9VGE4_AURPU</name>
<dbReference type="InterPro" id="IPR018867">
    <property type="entry name" value="Cell_div_borealin"/>
</dbReference>